<feature type="compositionally biased region" description="Basic residues" evidence="1">
    <location>
        <begin position="230"/>
        <end position="242"/>
    </location>
</feature>
<evidence type="ECO:0000313" key="2">
    <source>
        <dbReference type="EMBL" id="CAG8980371.1"/>
    </source>
</evidence>
<organism evidence="2 3">
    <name type="scientific">Hymenoscyphus albidus</name>
    <dbReference type="NCBI Taxonomy" id="595503"/>
    <lineage>
        <taxon>Eukaryota</taxon>
        <taxon>Fungi</taxon>
        <taxon>Dikarya</taxon>
        <taxon>Ascomycota</taxon>
        <taxon>Pezizomycotina</taxon>
        <taxon>Leotiomycetes</taxon>
        <taxon>Helotiales</taxon>
        <taxon>Helotiaceae</taxon>
        <taxon>Hymenoscyphus</taxon>
    </lineage>
</organism>
<proteinExistence type="predicted"/>
<feature type="compositionally biased region" description="Acidic residues" evidence="1">
    <location>
        <begin position="66"/>
        <end position="76"/>
    </location>
</feature>
<feature type="compositionally biased region" description="Polar residues" evidence="1">
    <location>
        <begin position="299"/>
        <end position="308"/>
    </location>
</feature>
<feature type="compositionally biased region" description="Basic and acidic residues" evidence="1">
    <location>
        <begin position="170"/>
        <end position="188"/>
    </location>
</feature>
<feature type="region of interest" description="Disordered" evidence="1">
    <location>
        <begin position="433"/>
        <end position="453"/>
    </location>
</feature>
<evidence type="ECO:0008006" key="4">
    <source>
        <dbReference type="Google" id="ProtNLM"/>
    </source>
</evidence>
<sequence>MEPFVALGLKASDALIDKHFHKIPDKYMRPHTYHPSNLPNPLKKSRKGSRRQQQNENRSRSPSPDSYDDFEYVDGTEELRDIPKHSGYVSPDNSRSPVGDNMPQQYSRRPPQTRPEYIPPPPIGGTYSPSNQFPPPPRGDQSSASPFRSSDDLKVPLDPLQEPSTSTRRRSGERARERGRDYYDDDRRGRRSTNTRRSSSQEPTRYREGDLVSYNDSNEDLDTRSTLPRSARRPKHASRRSSSHQPSRNGALIPFPADGDDLSTLSSPRRPKTSPAENVLKPYDEMDDIYISRTRRPKYTSQRSSSHNPPRYRDSDRYYPPSASDKYRKHRRESSLSAIPRYDGRDKIENDRGEGQFFTKSKDGLVGGALGAVIGGWAAKRVQRSASGRDGRRSRRNSSAQEDDKVLTLLGAAVGGLAVNAVVEHLEESKVKKERALSRRRDSRVYDWDDGFS</sequence>
<evidence type="ECO:0000313" key="3">
    <source>
        <dbReference type="Proteomes" id="UP000701801"/>
    </source>
</evidence>
<reference evidence="2" key="1">
    <citation type="submission" date="2021-07" db="EMBL/GenBank/DDBJ databases">
        <authorList>
            <person name="Durling M."/>
        </authorList>
    </citation>
    <scope>NUCLEOTIDE SEQUENCE</scope>
</reference>
<dbReference type="Proteomes" id="UP000701801">
    <property type="component" value="Unassembled WGS sequence"/>
</dbReference>
<protein>
    <recommendedName>
        <fullName evidence="4">Glycine zipper 2TM domain-containing protein</fullName>
    </recommendedName>
</protein>
<feature type="compositionally biased region" description="Basic and acidic residues" evidence="1">
    <location>
        <begin position="433"/>
        <end position="447"/>
    </location>
</feature>
<feature type="compositionally biased region" description="Low complexity" evidence="1">
    <location>
        <begin position="51"/>
        <end position="65"/>
    </location>
</feature>
<gene>
    <name evidence="2" type="ORF">HYALB_00013718</name>
</gene>
<feature type="compositionally biased region" description="Polar residues" evidence="1">
    <location>
        <begin position="91"/>
        <end position="107"/>
    </location>
</feature>
<name>A0A9N9QAQ0_9HELO</name>
<evidence type="ECO:0000256" key="1">
    <source>
        <dbReference type="SAM" id="MobiDB-lite"/>
    </source>
</evidence>
<dbReference type="AlphaFoldDB" id="A0A9N9QAQ0"/>
<comment type="caution">
    <text evidence="2">The sequence shown here is derived from an EMBL/GenBank/DDBJ whole genome shotgun (WGS) entry which is preliminary data.</text>
</comment>
<feature type="compositionally biased region" description="Basic and acidic residues" evidence="1">
    <location>
        <begin position="342"/>
        <end position="354"/>
    </location>
</feature>
<keyword evidence="3" id="KW-1185">Reference proteome</keyword>
<feature type="region of interest" description="Disordered" evidence="1">
    <location>
        <begin position="381"/>
        <end position="403"/>
    </location>
</feature>
<accession>A0A9N9QAQ0</accession>
<feature type="region of interest" description="Disordered" evidence="1">
    <location>
        <begin position="24"/>
        <end position="361"/>
    </location>
</feature>
<dbReference type="OrthoDB" id="3561227at2759"/>
<dbReference type="EMBL" id="CAJVRM010000384">
    <property type="protein sequence ID" value="CAG8980371.1"/>
    <property type="molecule type" value="Genomic_DNA"/>
</dbReference>